<dbReference type="GO" id="GO:0006281">
    <property type="term" value="P:DNA repair"/>
    <property type="evidence" value="ECO:0007669"/>
    <property type="project" value="UniProtKB-KW"/>
</dbReference>
<comment type="catalytic activity">
    <reaction evidence="6">
        <text>S-ubiquitinyl-[E2 ubiquitin-conjugating enzyme]-L-cysteine + [acceptor protein]-L-lysine = [E2 ubiquitin-conjugating enzyme]-L-cysteine + N(6)-ubiquitinyl-[acceptor protein]-L-lysine.</text>
        <dbReference type="EC" id="2.3.2.27"/>
    </reaction>
</comment>
<evidence type="ECO:0000256" key="5">
    <source>
        <dbReference type="PROSITE-ProRule" id="PRU00221"/>
    </source>
</evidence>
<dbReference type="InterPro" id="IPR003613">
    <property type="entry name" value="Ubox_domain"/>
</dbReference>
<dbReference type="Pfam" id="PF00400">
    <property type="entry name" value="WD40"/>
    <property type="match status" value="3"/>
</dbReference>
<dbReference type="Gene3D" id="2.130.10.10">
    <property type="entry name" value="YVTN repeat-like/Quinoprotein amine dehydrogenase"/>
    <property type="match status" value="1"/>
</dbReference>
<sequence>MMMTCSFSGQVPKFPVVSKPSGLLFEKEVIEKHIRDYGKCPVTGDWLTMDDIIAITMGPRPEPYSNSDAQAVNGSSSTNTKKTSERIVKVKTAAEKSEGSITKVIEFHRKSLSQTRKNCRKISSSRANVNSTLRGYTFNKSYTLHETSTPGVLSLDIDHSKDIIATGGADSNAVVFELSSGKTSTLSGHSEKVTCVKFANKGELVVTGSGDNSVRVWKKSEKGSYEFKGIFDHHTAEVRAVTIHPSQKYFVTAALDRTWQLYDLSSESRVACGMGSESFSTAVFHPDGHIFGTCATGTCKRDLGLVRFWDVAIQDEILNIDAHKGSEVTSIAFSENGYTLATAARDGVKLWDLRFLRTMETLPSFDKNTRKRSVDFDHSGKYLATGGAHISIYQITPAPDHIATFSDISGRGDMSCVKFGKDAKYVASARTLDSKLLYFGPSGGYKSLNC</sequence>
<evidence type="ECO:0000256" key="2">
    <source>
        <dbReference type="ARBA" id="ARBA00004906"/>
    </source>
</evidence>
<keyword evidence="4 6" id="KW-0539">Nucleus</keyword>
<dbReference type="InterPro" id="IPR001680">
    <property type="entry name" value="WD40_rpt"/>
</dbReference>
<dbReference type="CDD" id="cd16656">
    <property type="entry name" value="RING-Ubox_PRP19"/>
    <property type="match status" value="1"/>
</dbReference>
<dbReference type="InterPro" id="IPR038959">
    <property type="entry name" value="Prp19"/>
</dbReference>
<feature type="region of interest" description="Disordered" evidence="7">
    <location>
        <begin position="59"/>
        <end position="84"/>
    </location>
</feature>
<dbReference type="InterPro" id="IPR036322">
    <property type="entry name" value="WD40_repeat_dom_sf"/>
</dbReference>
<accession>A0AAD8N1H4</accession>
<dbReference type="SMART" id="SM00504">
    <property type="entry name" value="Ubox"/>
    <property type="match status" value="1"/>
</dbReference>
<feature type="repeat" description="WD" evidence="5">
    <location>
        <begin position="186"/>
        <end position="218"/>
    </location>
</feature>
<dbReference type="GO" id="GO:0000974">
    <property type="term" value="C:Prp19 complex"/>
    <property type="evidence" value="ECO:0007669"/>
    <property type="project" value="UniProtKB-UniRule"/>
</dbReference>
<dbReference type="GO" id="GO:0071006">
    <property type="term" value="C:U2-type catalytic step 1 spliceosome"/>
    <property type="evidence" value="ECO:0007669"/>
    <property type="project" value="TreeGrafter"/>
</dbReference>
<dbReference type="PROSITE" id="PS51698">
    <property type="entry name" value="U_BOX"/>
    <property type="match status" value="1"/>
</dbReference>
<evidence type="ECO:0000259" key="8">
    <source>
        <dbReference type="PROSITE" id="PS51698"/>
    </source>
</evidence>
<dbReference type="Gene3D" id="3.30.40.10">
    <property type="entry name" value="Zinc/RING finger domain, C3HC4 (zinc finger)"/>
    <property type="match status" value="1"/>
</dbReference>
<evidence type="ECO:0000313" key="9">
    <source>
        <dbReference type="EMBL" id="KAK1391383.1"/>
    </source>
</evidence>
<dbReference type="SUPFAM" id="SSF50978">
    <property type="entry name" value="WD40 repeat-like"/>
    <property type="match status" value="1"/>
</dbReference>
<dbReference type="GO" id="GO:0070534">
    <property type="term" value="P:protein K63-linked ubiquitination"/>
    <property type="evidence" value="ECO:0007669"/>
    <property type="project" value="UniProtKB-UniRule"/>
</dbReference>
<dbReference type="SMART" id="SM00320">
    <property type="entry name" value="WD40"/>
    <property type="match status" value="6"/>
</dbReference>
<dbReference type="EMBL" id="JAUIZM010000003">
    <property type="protein sequence ID" value="KAK1391383.1"/>
    <property type="molecule type" value="Genomic_DNA"/>
</dbReference>
<dbReference type="InterPro" id="IPR055340">
    <property type="entry name" value="RING-Ubox_PRP19"/>
</dbReference>
<dbReference type="InterPro" id="IPR015943">
    <property type="entry name" value="WD40/YVTN_repeat-like_dom_sf"/>
</dbReference>
<keyword evidence="6" id="KW-0747">Spliceosome</keyword>
<keyword evidence="6" id="KW-0227">DNA damage</keyword>
<evidence type="ECO:0000256" key="4">
    <source>
        <dbReference type="ARBA" id="ARBA00023242"/>
    </source>
</evidence>
<name>A0AAD8N1H4_9APIA</name>
<dbReference type="GO" id="GO:0061630">
    <property type="term" value="F:ubiquitin protein ligase activity"/>
    <property type="evidence" value="ECO:0007669"/>
    <property type="project" value="UniProtKB-UniRule"/>
</dbReference>
<dbReference type="EC" id="2.3.2.27" evidence="6"/>
<comment type="pathway">
    <text evidence="2 6">Protein modification; protein ubiquitination.</text>
</comment>
<keyword evidence="6" id="KW-0833">Ubl conjugation pathway</keyword>
<evidence type="ECO:0000256" key="3">
    <source>
        <dbReference type="ARBA" id="ARBA00022679"/>
    </source>
</evidence>
<dbReference type="InterPro" id="IPR013083">
    <property type="entry name" value="Znf_RING/FYVE/PHD"/>
</dbReference>
<gene>
    <name evidence="9" type="ORF">POM88_010439</name>
</gene>
<dbReference type="GO" id="GO:0000398">
    <property type="term" value="P:mRNA splicing, via spliceosome"/>
    <property type="evidence" value="ECO:0007669"/>
    <property type="project" value="InterPro"/>
</dbReference>
<comment type="subcellular location">
    <subcellularLocation>
        <location evidence="1 6">Nucleus</location>
    </subcellularLocation>
</comment>
<dbReference type="SUPFAM" id="SSF57850">
    <property type="entry name" value="RING/U-box"/>
    <property type="match status" value="1"/>
</dbReference>
<reference evidence="9" key="2">
    <citation type="submission" date="2023-05" db="EMBL/GenBank/DDBJ databases">
        <authorList>
            <person name="Schelkunov M.I."/>
        </authorList>
    </citation>
    <scope>NUCLEOTIDE SEQUENCE</scope>
    <source>
        <strain evidence="9">Hsosn_3</strain>
        <tissue evidence="9">Leaf</tissue>
    </source>
</reference>
<keyword evidence="6" id="KW-0508">mRNA splicing</keyword>
<evidence type="ECO:0000256" key="6">
    <source>
        <dbReference type="RuleBase" id="RU367101"/>
    </source>
</evidence>
<keyword evidence="5" id="KW-0853">WD repeat</keyword>
<dbReference type="GO" id="GO:0005737">
    <property type="term" value="C:cytoplasm"/>
    <property type="evidence" value="ECO:0007669"/>
    <property type="project" value="TreeGrafter"/>
</dbReference>
<dbReference type="PANTHER" id="PTHR43995:SF1">
    <property type="entry name" value="PRE-MRNA-PROCESSING FACTOR 19"/>
    <property type="match status" value="1"/>
</dbReference>
<evidence type="ECO:0000256" key="1">
    <source>
        <dbReference type="ARBA" id="ARBA00004123"/>
    </source>
</evidence>
<comment type="caution">
    <text evidence="9">The sequence shown here is derived from an EMBL/GenBank/DDBJ whole genome shotgun (WGS) entry which is preliminary data.</text>
</comment>
<dbReference type="PROSITE" id="PS50082">
    <property type="entry name" value="WD_REPEATS_2"/>
    <property type="match status" value="2"/>
</dbReference>
<comment type="similarity">
    <text evidence="6">Belongs to the WD repeat PRP19 family.</text>
</comment>
<dbReference type="Proteomes" id="UP001237642">
    <property type="component" value="Unassembled WGS sequence"/>
</dbReference>
<reference evidence="9" key="1">
    <citation type="submission" date="2023-02" db="EMBL/GenBank/DDBJ databases">
        <title>Genome of toxic invasive species Heracleum sosnowskyi carries increased number of genes despite the absence of recent whole-genome duplications.</title>
        <authorList>
            <person name="Schelkunov M."/>
            <person name="Shtratnikova V."/>
            <person name="Makarenko M."/>
            <person name="Klepikova A."/>
            <person name="Omelchenko D."/>
            <person name="Novikova G."/>
            <person name="Obukhova E."/>
            <person name="Bogdanov V."/>
            <person name="Penin A."/>
            <person name="Logacheva M."/>
        </authorList>
    </citation>
    <scope>NUCLEOTIDE SEQUENCE</scope>
    <source>
        <strain evidence="9">Hsosn_3</strain>
        <tissue evidence="9">Leaf</tissue>
    </source>
</reference>
<proteinExistence type="inferred from homology"/>
<dbReference type="FunFam" id="3.30.40.10:FF:000027">
    <property type="entry name" value="Pre-mRNA-processing factor 19, putative"/>
    <property type="match status" value="1"/>
</dbReference>
<feature type="compositionally biased region" description="Polar residues" evidence="7">
    <location>
        <begin position="64"/>
        <end position="74"/>
    </location>
</feature>
<keyword evidence="6" id="KW-0234">DNA repair</keyword>
<keyword evidence="3 6" id="KW-0808">Transferase</keyword>
<evidence type="ECO:0000313" key="10">
    <source>
        <dbReference type="Proteomes" id="UP001237642"/>
    </source>
</evidence>
<dbReference type="AlphaFoldDB" id="A0AAD8N1H4"/>
<organism evidence="9 10">
    <name type="scientific">Heracleum sosnowskyi</name>
    <dbReference type="NCBI Taxonomy" id="360622"/>
    <lineage>
        <taxon>Eukaryota</taxon>
        <taxon>Viridiplantae</taxon>
        <taxon>Streptophyta</taxon>
        <taxon>Embryophyta</taxon>
        <taxon>Tracheophyta</taxon>
        <taxon>Spermatophyta</taxon>
        <taxon>Magnoliopsida</taxon>
        <taxon>eudicotyledons</taxon>
        <taxon>Gunneridae</taxon>
        <taxon>Pentapetalae</taxon>
        <taxon>asterids</taxon>
        <taxon>campanulids</taxon>
        <taxon>Apiales</taxon>
        <taxon>Apiaceae</taxon>
        <taxon>Apioideae</taxon>
        <taxon>apioid superclade</taxon>
        <taxon>Tordylieae</taxon>
        <taxon>Tordyliinae</taxon>
        <taxon>Heracleum</taxon>
    </lineage>
</organism>
<feature type="repeat" description="WD" evidence="5">
    <location>
        <begin position="231"/>
        <end position="272"/>
    </location>
</feature>
<feature type="domain" description="U-box" evidence="8">
    <location>
        <begin position="1"/>
        <end position="82"/>
    </location>
</feature>
<dbReference type="PANTHER" id="PTHR43995">
    <property type="entry name" value="PRE-MRNA-PROCESSING FACTOR 19"/>
    <property type="match status" value="1"/>
</dbReference>
<dbReference type="PROSITE" id="PS50294">
    <property type="entry name" value="WD_REPEATS_REGION"/>
    <property type="match status" value="1"/>
</dbReference>
<evidence type="ECO:0000256" key="7">
    <source>
        <dbReference type="SAM" id="MobiDB-lite"/>
    </source>
</evidence>
<comment type="subunit">
    <text evidence="6">Homotetramer.</text>
</comment>
<keyword evidence="10" id="KW-1185">Reference proteome</keyword>
<comment type="function">
    <text evidence="6">Ubiquitin-protein ligase which is mainly involved pre-mRNA splicing and DNA repair. Required for pre-mRNA splicing as component of the spliceosome.</text>
</comment>
<protein>
    <recommendedName>
        <fullName evidence="6">Pre-mRNA-processing factor 19</fullName>
        <ecNumber evidence="6">2.3.2.27</ecNumber>
    </recommendedName>
</protein>
<keyword evidence="6" id="KW-0507">mRNA processing</keyword>